<dbReference type="OrthoDB" id="190500at2"/>
<dbReference type="KEGG" id="tra:Trad_1447"/>
<keyword evidence="1" id="KW-0051">Antiviral defense</keyword>
<keyword evidence="4" id="KW-1185">Reference proteome</keyword>
<dbReference type="Pfam" id="PF03787">
    <property type="entry name" value="RAMPs"/>
    <property type="match status" value="1"/>
</dbReference>
<dbReference type="InterPro" id="IPR007522">
    <property type="entry name" value="CRISPR-assoc_prot_TM1795"/>
</dbReference>
<evidence type="ECO:0000256" key="1">
    <source>
        <dbReference type="ARBA" id="ARBA00023118"/>
    </source>
</evidence>
<reference evidence="4" key="1">
    <citation type="submission" date="2010-05" db="EMBL/GenBank/DDBJ databases">
        <title>The complete genome of Truepera radiovictris DSM 17093.</title>
        <authorList>
            <consortium name="US DOE Joint Genome Institute (JGI-PGF)"/>
            <person name="Lucas S."/>
            <person name="Copeland A."/>
            <person name="Lapidus A."/>
            <person name="Glavina del Rio T."/>
            <person name="Dalin E."/>
            <person name="Tice H."/>
            <person name="Bruce D."/>
            <person name="Goodwin L."/>
            <person name="Pitluck S."/>
            <person name="Kyrpides N."/>
            <person name="Mavromatis K."/>
            <person name="Ovchinnikova G."/>
            <person name="Munk A.C."/>
            <person name="Detter J.C."/>
            <person name="Han C."/>
            <person name="Tapia R."/>
            <person name="Land M."/>
            <person name="Hauser L."/>
            <person name="Markowitz V."/>
            <person name="Cheng J.-F."/>
            <person name="Hugenholtz P."/>
            <person name="Woyke T."/>
            <person name="Wu D."/>
            <person name="Tindall B."/>
            <person name="Pomrenke H.G."/>
            <person name="Brambilla E."/>
            <person name="Klenk H.-P."/>
            <person name="Eisen J.A."/>
        </authorList>
    </citation>
    <scope>NUCLEOTIDE SEQUENCE [LARGE SCALE GENOMIC DNA]</scope>
    <source>
        <strain evidence="4">DSM 17093 / CIP 108686 / LMG 22925 / RQ-24</strain>
    </source>
</reference>
<organism evidence="3 4">
    <name type="scientific">Truepera radiovictrix (strain DSM 17093 / CIP 108686 / LMG 22925 / RQ-24)</name>
    <dbReference type="NCBI Taxonomy" id="649638"/>
    <lineage>
        <taxon>Bacteria</taxon>
        <taxon>Thermotogati</taxon>
        <taxon>Deinococcota</taxon>
        <taxon>Deinococci</taxon>
        <taxon>Trueperales</taxon>
        <taxon>Trueperaceae</taxon>
        <taxon>Truepera</taxon>
    </lineage>
</organism>
<dbReference type="GO" id="GO:0051607">
    <property type="term" value="P:defense response to virus"/>
    <property type="evidence" value="ECO:0007669"/>
    <property type="project" value="UniProtKB-KW"/>
</dbReference>
<dbReference type="NCBIfam" id="TIGR01894">
    <property type="entry name" value="cas_TM1795_cmr1"/>
    <property type="match status" value="1"/>
</dbReference>
<dbReference type="EMBL" id="CP002049">
    <property type="protein sequence ID" value="ADI14569.1"/>
    <property type="molecule type" value="Genomic_DNA"/>
</dbReference>
<evidence type="ECO:0000313" key="4">
    <source>
        <dbReference type="Proteomes" id="UP000000379"/>
    </source>
</evidence>
<dbReference type="AlphaFoldDB" id="D7CXG7"/>
<dbReference type="eggNOG" id="COG1367">
    <property type="taxonomic scope" value="Bacteria"/>
</dbReference>
<evidence type="ECO:0000259" key="2">
    <source>
        <dbReference type="Pfam" id="PF03787"/>
    </source>
</evidence>
<name>D7CXG7_TRURR</name>
<feature type="domain" description="CRISPR type III-associated protein" evidence="2">
    <location>
        <begin position="9"/>
        <end position="178"/>
    </location>
</feature>
<proteinExistence type="predicted"/>
<dbReference type="STRING" id="649638.Trad_1447"/>
<reference evidence="3 4" key="2">
    <citation type="journal article" date="2011" name="Stand. Genomic Sci.">
        <title>Complete genome sequence of Truepera radiovictrix type strain (RQ-24).</title>
        <authorList>
            <person name="Ivanova N."/>
            <person name="Rohde C."/>
            <person name="Munk C."/>
            <person name="Nolan M."/>
            <person name="Lucas S."/>
            <person name="Del Rio T.G."/>
            <person name="Tice H."/>
            <person name="Deshpande S."/>
            <person name="Cheng J.F."/>
            <person name="Tapia R."/>
            <person name="Han C."/>
            <person name="Goodwin L."/>
            <person name="Pitluck S."/>
            <person name="Liolios K."/>
            <person name="Mavromatis K."/>
            <person name="Mikhailova N."/>
            <person name="Pati A."/>
            <person name="Chen A."/>
            <person name="Palaniappan K."/>
            <person name="Land M."/>
            <person name="Hauser L."/>
            <person name="Chang Y.J."/>
            <person name="Jeffries C.D."/>
            <person name="Brambilla E."/>
            <person name="Rohde M."/>
            <person name="Goker M."/>
            <person name="Tindall B.J."/>
            <person name="Woyke T."/>
            <person name="Bristow J."/>
            <person name="Eisen J.A."/>
            <person name="Markowitz V."/>
            <person name="Hugenholtz P."/>
            <person name="Kyrpides N.C."/>
            <person name="Klenk H.P."/>
            <person name="Lapidus A."/>
        </authorList>
    </citation>
    <scope>NUCLEOTIDE SEQUENCE [LARGE SCALE GENOMIC DNA]</scope>
    <source>
        <strain evidence="4">DSM 17093 / CIP 108686 / LMG 22925 / RQ-24</strain>
    </source>
</reference>
<evidence type="ECO:0000313" key="3">
    <source>
        <dbReference type="EMBL" id="ADI14569.1"/>
    </source>
</evidence>
<dbReference type="Proteomes" id="UP000000379">
    <property type="component" value="Chromosome"/>
</dbReference>
<protein>
    <submittedName>
        <fullName evidence="3">CRISPR-associated RAMP protein, Cmr1 family</fullName>
    </submittedName>
</protein>
<dbReference type="HOGENOM" id="CLU_050338_1_0_0"/>
<accession>D7CXG7</accession>
<dbReference type="InterPro" id="IPR005537">
    <property type="entry name" value="RAMP_III_fam"/>
</dbReference>
<dbReference type="RefSeq" id="WP_013177937.1">
    <property type="nucleotide sequence ID" value="NC_014221.1"/>
</dbReference>
<sequence length="419" mass="46900">MTETLTATYRVVTPLFMSGADQSRAELRLPSIKGALRFWWRALAWERLGGDLEQIRRQEAELFGSTDTGQAGVLMRLRAPEVTQLSKGVVLKDGGRVVGEGARYLGYGVMEAFASRNKGTQEGQLTRACLAAPFDFTLQVCFKPNLTPKQRDGIVDALKLLGTVGALGSKARKGYGSLVLKEYQDGEKVWQAPQDIIAIKEELEKLKSEFKLRTDKPPYTAFSRESKILLVEGEVSQSPLELLNRIGREMVFYRSWGNNGKVFDQNAEQNFPDDHDLMKAIASGGTSSVSIEHPERVAFGLPHNYFFSSTKDKAEVKAVDATNPRNPTAIERRASPLQIHIHQIGDTPIAVLTFLPSQFLPANAKIRLIGKQQKVVSVDTSNNLWQPIHEFFERMKNVRGQPHLQRKEDFGRVVEVRYA</sequence>
<gene>
    <name evidence="3" type="ordered locus">Trad_1447</name>
</gene>